<organism evidence="1 2">
    <name type="scientific">Anoxybacterium hadale</name>
    <dbReference type="NCBI Taxonomy" id="3408580"/>
    <lineage>
        <taxon>Bacteria</taxon>
        <taxon>Bacillati</taxon>
        <taxon>Bacillota</taxon>
        <taxon>Clostridia</taxon>
        <taxon>Peptostreptococcales</taxon>
        <taxon>Anaerovoracaceae</taxon>
        <taxon>Anoxybacterium</taxon>
    </lineage>
</organism>
<accession>A0ACD1ADK8</accession>
<gene>
    <name evidence="1" type="ORF">FRZ06_13895</name>
</gene>
<evidence type="ECO:0000313" key="1">
    <source>
        <dbReference type="EMBL" id="QOX64359.1"/>
    </source>
</evidence>
<dbReference type="Proteomes" id="UP000594014">
    <property type="component" value="Chromosome"/>
</dbReference>
<proteinExistence type="predicted"/>
<dbReference type="EMBL" id="CP042469">
    <property type="protein sequence ID" value="QOX64359.1"/>
    <property type="molecule type" value="Genomic_DNA"/>
</dbReference>
<sequence length="401" mass="43199">MIKRQRRTAAFTALLIVLCAAMLTGCATYSNFKSTFIETEADNTAVARIGVFEPLSGKDKEYGKLELQGIELAHELFPEVLGKKVELVYADNKSDVDVAATAARQLVDQKVSVVLGSYGNTLSLVGADLFAEAKIPAIAITATNPLVTSSNDYYFRTCFVESFQGVALAKYTVEQLGITSAAILKDADDDYAAAVSQTFSDKLVQLTGNEYAVAKVVEYHAEKKDFKQQLKEIKDSGATVALLASRTADALEIMRQAKEAGIQLTFLGTDSWGNEDFLKSGGSAVEGAIFSAYFDAEVGITANTEVFLKAYREKYGQDKEPPSEVALGFDAYLLAINAIGTAGTSVNGEAIRTQLALTRNYPGASGNITFDENGDPIKSVVIKTITNGAFVHLYTVEPTWQ</sequence>
<keyword evidence="2" id="KW-1185">Reference proteome</keyword>
<protein>
    <submittedName>
        <fullName evidence="1">ABC transporter substrate-binding protein</fullName>
    </submittedName>
</protein>
<evidence type="ECO:0000313" key="2">
    <source>
        <dbReference type="Proteomes" id="UP000594014"/>
    </source>
</evidence>
<reference evidence="1" key="1">
    <citation type="submission" date="2019-08" db="EMBL/GenBank/DDBJ databases">
        <title>Genome sequence of Clostridiales bacterium MT110.</title>
        <authorList>
            <person name="Cao J."/>
        </authorList>
    </citation>
    <scope>NUCLEOTIDE SEQUENCE</scope>
    <source>
        <strain evidence="1">MT110</strain>
    </source>
</reference>
<name>A0ACD1ADK8_9FIRM</name>